<evidence type="ECO:0000313" key="2">
    <source>
        <dbReference type="Proteomes" id="UP000515163"/>
    </source>
</evidence>
<protein>
    <submittedName>
        <fullName evidence="3">Uncharacterized protein LOC116291462</fullName>
    </submittedName>
</protein>
<proteinExistence type="predicted"/>
<gene>
    <name evidence="3" type="primary">LOC116291462</name>
</gene>
<dbReference type="KEGG" id="aten:116291462"/>
<dbReference type="InParanoid" id="A0A6P8HFF2"/>
<dbReference type="AlphaFoldDB" id="A0A6P8HFF2"/>
<evidence type="ECO:0000259" key="1">
    <source>
        <dbReference type="PROSITE" id="PS50965"/>
    </source>
</evidence>
<organism evidence="2 3">
    <name type="scientific">Actinia tenebrosa</name>
    <name type="common">Australian red waratah sea anemone</name>
    <dbReference type="NCBI Taxonomy" id="6105"/>
    <lineage>
        <taxon>Eukaryota</taxon>
        <taxon>Metazoa</taxon>
        <taxon>Cnidaria</taxon>
        <taxon>Anthozoa</taxon>
        <taxon>Hexacorallia</taxon>
        <taxon>Actiniaria</taxon>
        <taxon>Actiniidae</taxon>
        <taxon>Actinia</taxon>
    </lineage>
</organism>
<dbReference type="InterPro" id="IPR011528">
    <property type="entry name" value="NERD"/>
</dbReference>
<dbReference type="RefSeq" id="XP_031554491.1">
    <property type="nucleotide sequence ID" value="XM_031698631.1"/>
</dbReference>
<evidence type="ECO:0000313" key="3">
    <source>
        <dbReference type="RefSeq" id="XP_031554491.1"/>
    </source>
</evidence>
<dbReference type="PROSITE" id="PS50965">
    <property type="entry name" value="NERD"/>
    <property type="match status" value="1"/>
</dbReference>
<name>A0A6P8HFF2_ACTTE</name>
<dbReference type="GeneID" id="116291462"/>
<dbReference type="PANTHER" id="PTHR35287:SF1">
    <property type="entry name" value="SI:ZFOS-911D5.4"/>
    <property type="match status" value="1"/>
</dbReference>
<feature type="domain" description="NERD" evidence="1">
    <location>
        <begin position="31"/>
        <end position="153"/>
    </location>
</feature>
<dbReference type="Pfam" id="PF08378">
    <property type="entry name" value="NERD"/>
    <property type="match status" value="1"/>
</dbReference>
<sequence>MINMFSITKRLEQAKQAACPREHQELEHIKAGRNAETSFVANLRLQSGMDASSIFCGLRVPDEYQRRRREIDVVLLVNSGIFCIEVKNWGGNVKISEDGNSWIQTKKRKMSDNSYITSFVEQENGSIAVKQKAMLLKDHFSRKGVFIHEKQLKYFVIFVNKNCELDSKIREDPTVITPDKTEEFNKSFKKGYIESLHEAITPSLISGNLSFSVLSSLKSVLSSVGTWDIIELNGGKRLYGDFKECPGVSLDRSKTEALEISHQRNYTLSMAWAAIGYTPKVTVSLLERNGAGWIWNSYTAVVKIPYDTEIVFRVCGDERDSKISINDVIRIKISI</sequence>
<accession>A0A6P8HFF2</accession>
<keyword evidence="2" id="KW-1185">Reference proteome</keyword>
<dbReference type="Proteomes" id="UP000515163">
    <property type="component" value="Unplaced"/>
</dbReference>
<dbReference type="OrthoDB" id="1874403at2759"/>
<reference evidence="3" key="1">
    <citation type="submission" date="2025-08" db="UniProtKB">
        <authorList>
            <consortium name="RefSeq"/>
        </authorList>
    </citation>
    <scope>IDENTIFICATION</scope>
    <source>
        <tissue evidence="3">Tentacle</tissue>
    </source>
</reference>
<dbReference type="PANTHER" id="PTHR35287">
    <property type="entry name" value="SI:ZFOS-911D5.4"/>
    <property type="match status" value="1"/>
</dbReference>